<sequence length="380" mass="41828">MNKKMRDLLAKIKSKTEEARQHNEAGEVDLVKACLDEVDNLKSEYETEKRLFEAEQDELDPEEHGEGGNDVNVNEEKSFVEYLRKAASSGMSQGSNGAIIPKTIASKIITDIVNVSPIIEKATKYYTKGALSIPVYGTDSDADSPTDDIAAAYQGDEFTALTAGQGKFTSVDMSGYVLGALTVISNKLINNTDINIVSKVEELMTEAFRVKLERELIHGTSGKMTGAVSTTNKMTLTTYTLAGITFDVLIEMQAMIPQIYQSNAMWIMSNKTFTALRKIKNSQNEYLMKDIENGFGWKILGSPVYISDAMDEATKQEGYPVLYGDFSGMALKIAKQLELQVLNEKYADKNAKGVVGWLEADSKVENNQKIAVLQSGKQNG</sequence>
<name>A0A8S5V8I8_9CAUD</name>
<dbReference type="GO" id="GO:0044423">
    <property type="term" value="C:virion component"/>
    <property type="evidence" value="ECO:0007669"/>
    <property type="project" value="UniProtKB-KW"/>
</dbReference>
<keyword evidence="2" id="KW-0946">Virion</keyword>
<evidence type="ECO:0000313" key="5">
    <source>
        <dbReference type="EMBL" id="DAG02955.1"/>
    </source>
</evidence>
<dbReference type="InterPro" id="IPR054612">
    <property type="entry name" value="Phage_capsid-like_C"/>
</dbReference>
<dbReference type="SUPFAM" id="SSF56563">
    <property type="entry name" value="Major capsid protein gp5"/>
    <property type="match status" value="1"/>
</dbReference>
<dbReference type="Gene3D" id="3.30.2320.10">
    <property type="entry name" value="hypothetical protein PF0899 domain"/>
    <property type="match status" value="1"/>
</dbReference>
<dbReference type="Gene3D" id="3.30.2400.10">
    <property type="entry name" value="Major capsid protein gp5"/>
    <property type="match status" value="1"/>
</dbReference>
<feature type="domain" description="Phage capsid-like C-terminal" evidence="4">
    <location>
        <begin position="97"/>
        <end position="374"/>
    </location>
</feature>
<dbReference type="Pfam" id="PF05065">
    <property type="entry name" value="Phage_capsid"/>
    <property type="match status" value="1"/>
</dbReference>
<evidence type="ECO:0000256" key="3">
    <source>
        <dbReference type="SAM" id="MobiDB-lite"/>
    </source>
</evidence>
<accession>A0A8S5V8I8</accession>
<dbReference type="EMBL" id="BK016220">
    <property type="protein sequence ID" value="DAG02955.1"/>
    <property type="molecule type" value="Genomic_DNA"/>
</dbReference>
<protein>
    <submittedName>
        <fullName evidence="5">Major capsid protein</fullName>
    </submittedName>
</protein>
<dbReference type="InterPro" id="IPR024455">
    <property type="entry name" value="Phage_capsid"/>
</dbReference>
<evidence type="ECO:0000259" key="4">
    <source>
        <dbReference type="Pfam" id="PF05065"/>
    </source>
</evidence>
<evidence type="ECO:0000256" key="1">
    <source>
        <dbReference type="ARBA" id="ARBA00004328"/>
    </source>
</evidence>
<reference evidence="5" key="1">
    <citation type="journal article" date="2021" name="Proc. Natl. Acad. Sci. U.S.A.">
        <title>A Catalog of Tens of Thousands of Viruses from Human Metagenomes Reveals Hidden Associations with Chronic Diseases.</title>
        <authorList>
            <person name="Tisza M.J."/>
            <person name="Buck C.B."/>
        </authorList>
    </citation>
    <scope>NUCLEOTIDE SEQUENCE</scope>
    <source>
        <strain evidence="5">CtDzM5</strain>
    </source>
</reference>
<evidence type="ECO:0000256" key="2">
    <source>
        <dbReference type="ARBA" id="ARBA00022844"/>
    </source>
</evidence>
<comment type="subcellular location">
    <subcellularLocation>
        <location evidence="1">Virion</location>
    </subcellularLocation>
</comment>
<feature type="region of interest" description="Disordered" evidence="3">
    <location>
        <begin position="53"/>
        <end position="72"/>
    </location>
</feature>
<organism evidence="5">
    <name type="scientific">Myoviridae sp. ctDzM5</name>
    <dbReference type="NCBI Taxonomy" id="2825058"/>
    <lineage>
        <taxon>Viruses</taxon>
        <taxon>Duplodnaviria</taxon>
        <taxon>Heunggongvirae</taxon>
        <taxon>Uroviricota</taxon>
        <taxon>Caudoviricetes</taxon>
    </lineage>
</organism>
<proteinExistence type="predicted"/>
<dbReference type="NCBIfam" id="TIGR01554">
    <property type="entry name" value="major_cap_HK97"/>
    <property type="match status" value="1"/>
</dbReference>